<comment type="caution">
    <text evidence="3">The sequence shown here is derived from an EMBL/GenBank/DDBJ whole genome shotgun (WGS) entry which is preliminary data.</text>
</comment>
<keyword evidence="2" id="KW-0732">Signal</keyword>
<evidence type="ECO:0000256" key="2">
    <source>
        <dbReference type="SAM" id="SignalP"/>
    </source>
</evidence>
<dbReference type="RefSeq" id="WP_006504020.1">
    <property type="nucleotide sequence ID" value="NZ_BAGZ01000022.1"/>
</dbReference>
<accession>K6WBQ4</accession>
<reference evidence="3 4" key="1">
    <citation type="submission" date="2012-08" db="EMBL/GenBank/DDBJ databases">
        <title>Whole genome shotgun sequence of Austwickia chelonae NBRC 105200.</title>
        <authorList>
            <person name="Yoshida I."/>
            <person name="Hosoyama A."/>
            <person name="Tsuchikane K."/>
            <person name="Katsumata H."/>
            <person name="Ando Y."/>
            <person name="Ohji S."/>
            <person name="Hamada M."/>
            <person name="Tamura T."/>
            <person name="Yamazoe A."/>
            <person name="Yamazaki S."/>
            <person name="Fujita N."/>
        </authorList>
    </citation>
    <scope>NUCLEOTIDE SEQUENCE [LARGE SCALE GENOMIC DNA]</scope>
    <source>
        <strain evidence="3 4">NBRC 105200</strain>
    </source>
</reference>
<organism evidence="3 4">
    <name type="scientific">Austwickia chelonae NBRC 105200</name>
    <dbReference type="NCBI Taxonomy" id="1184607"/>
    <lineage>
        <taxon>Bacteria</taxon>
        <taxon>Bacillati</taxon>
        <taxon>Actinomycetota</taxon>
        <taxon>Actinomycetes</taxon>
        <taxon>Micrococcales</taxon>
        <taxon>Dermatophilaceae</taxon>
        <taxon>Austwickia</taxon>
    </lineage>
</organism>
<name>K6WBQ4_9MICO</name>
<feature type="signal peptide" evidence="2">
    <location>
        <begin position="1"/>
        <end position="27"/>
    </location>
</feature>
<keyword evidence="4" id="KW-1185">Reference proteome</keyword>
<feature type="chain" id="PRO_5003895816" description="Fibronectin type-III domain-containing protein" evidence="2">
    <location>
        <begin position="28"/>
        <end position="526"/>
    </location>
</feature>
<feature type="region of interest" description="Disordered" evidence="1">
    <location>
        <begin position="232"/>
        <end position="255"/>
    </location>
</feature>
<evidence type="ECO:0000313" key="4">
    <source>
        <dbReference type="Proteomes" id="UP000008495"/>
    </source>
</evidence>
<feature type="compositionally biased region" description="Polar residues" evidence="1">
    <location>
        <begin position="241"/>
        <end position="250"/>
    </location>
</feature>
<dbReference type="Proteomes" id="UP000008495">
    <property type="component" value="Unassembled WGS sequence"/>
</dbReference>
<evidence type="ECO:0000313" key="3">
    <source>
        <dbReference type="EMBL" id="GAB79262.1"/>
    </source>
</evidence>
<dbReference type="AlphaFoldDB" id="K6WBQ4"/>
<gene>
    <name evidence="3" type="ORF">AUCHE_22_00320</name>
</gene>
<dbReference type="Gene3D" id="2.60.120.260">
    <property type="entry name" value="Galactose-binding domain-like"/>
    <property type="match status" value="1"/>
</dbReference>
<dbReference type="OrthoDB" id="9772589at2"/>
<dbReference type="EMBL" id="BAGZ01000022">
    <property type="protein sequence ID" value="GAB79262.1"/>
    <property type="molecule type" value="Genomic_DNA"/>
</dbReference>
<protein>
    <recommendedName>
        <fullName evidence="5">Fibronectin type-III domain-containing protein</fullName>
    </recommendedName>
</protein>
<evidence type="ECO:0000256" key="1">
    <source>
        <dbReference type="SAM" id="MobiDB-lite"/>
    </source>
</evidence>
<evidence type="ECO:0008006" key="5">
    <source>
        <dbReference type="Google" id="ProtNLM"/>
    </source>
</evidence>
<proteinExistence type="predicted"/>
<sequence>MSRRISVRLSACLLGGLLLSTTVGAQAADLTPTGRMLNPAAEDNAASNLATAPVVVPAQAAPTSTPVKIEIGAVNYEHTPIVTMLWSAVRGDTALTGWDYTLMWAKGTMGQDGKVTFGPDEKYPMSDKTTRALGIHRDFGDIYRFRVIGHDLLTGETAQGEHIVQLTNAIDLPSGTGKASAGWHLVEHPEYFGRTAAVTYRAGETITQTVTAAVDSTLTVQGTLLAQGGTAEISVDGRPGQSFTTTTDAPNTKDPYRRRLTTVPLPAGTHVVTIKSTSAGTLALDSLEVIPRPGTDRMGSVDRISTGDLNFTQPTQEVSWDVSHGPLGTRYRVTYAQLTLRPDGSRVYGPEKLWFPSTPLTSATFRGDFGEKYEVRVNAIWPDGRTSAVSSTVVHLAPPPIDITGVGADKNWHFVNHPSYLHGTALVTYQDKARWTTTVNVEDGQGIVAIRGTRLPRGAKATVYVDGSTPGEQLDTSGPVKYQDELGRIVCNQGIHALTVEANVSPGHDVLALDGYQIADGRTFRP</sequence>